<evidence type="ECO:0000259" key="4">
    <source>
        <dbReference type="SMART" id="SM00479"/>
    </source>
</evidence>
<feature type="domain" description="Exonuclease" evidence="4">
    <location>
        <begin position="2"/>
        <end position="188"/>
    </location>
</feature>
<organism evidence="5 6">
    <name type="scientific">Desulfosporosinus hippei DSM 8344</name>
    <dbReference type="NCBI Taxonomy" id="1121419"/>
    <lineage>
        <taxon>Bacteria</taxon>
        <taxon>Bacillati</taxon>
        <taxon>Bacillota</taxon>
        <taxon>Clostridia</taxon>
        <taxon>Eubacteriales</taxon>
        <taxon>Desulfitobacteriaceae</taxon>
        <taxon>Desulfosporosinus</taxon>
    </lineage>
</organism>
<dbReference type="EMBL" id="FNCP01000004">
    <property type="protein sequence ID" value="SDG63101.1"/>
    <property type="molecule type" value="Genomic_DNA"/>
</dbReference>
<dbReference type="Proteomes" id="UP000198656">
    <property type="component" value="Unassembled WGS sequence"/>
</dbReference>
<dbReference type="CDD" id="cd06133">
    <property type="entry name" value="ERI-1_3'hExo_like"/>
    <property type="match status" value="1"/>
</dbReference>
<name>A0A1G7VU46_9FIRM</name>
<dbReference type="STRING" id="1121419.SAMN05443529_104242"/>
<dbReference type="GO" id="GO:0003676">
    <property type="term" value="F:nucleic acid binding"/>
    <property type="evidence" value="ECO:0007669"/>
    <property type="project" value="InterPro"/>
</dbReference>
<keyword evidence="2" id="KW-0378">Hydrolase</keyword>
<keyword evidence="6" id="KW-1185">Reference proteome</keyword>
<dbReference type="PANTHER" id="PTHR23044:SF61">
    <property type="entry name" value="3'-5' EXORIBONUCLEASE 1-RELATED"/>
    <property type="match status" value="1"/>
</dbReference>
<dbReference type="InterPro" id="IPR013520">
    <property type="entry name" value="Ribonucl_H"/>
</dbReference>
<dbReference type="Pfam" id="PF00929">
    <property type="entry name" value="RNase_T"/>
    <property type="match status" value="1"/>
</dbReference>
<gene>
    <name evidence="5" type="ORF">SAMN05443529_104242</name>
</gene>
<dbReference type="OrthoDB" id="159416at2"/>
<evidence type="ECO:0000256" key="1">
    <source>
        <dbReference type="ARBA" id="ARBA00022722"/>
    </source>
</evidence>
<evidence type="ECO:0000313" key="6">
    <source>
        <dbReference type="Proteomes" id="UP000198656"/>
    </source>
</evidence>
<dbReference type="Gene3D" id="3.30.420.10">
    <property type="entry name" value="Ribonuclease H-like superfamily/Ribonuclease H"/>
    <property type="match status" value="1"/>
</dbReference>
<dbReference type="AlphaFoldDB" id="A0A1G7VU46"/>
<dbReference type="SUPFAM" id="SSF53098">
    <property type="entry name" value="Ribonuclease H-like"/>
    <property type="match status" value="1"/>
</dbReference>
<sequence>MYFIIFDLEFNQDVASLQNFDGKGSPYPFEIIQIGAIKLDLEFNTVGTFNRYVKPTFYTRINPFVTDLTGITTEQLLTEEPFPEIYKAYTAFIKERDSIFCTWGMSDITELFRNVEAHQLSPKFSPEKVINIQPYVSTHFNLSQKNLLRLQHAVELLHIPITNAFHNALHDAFYTAEIFKKVYNPSIQPKPYALSYRTIRAKRPSRVIDTDKLLQQFEKMYARKITKEEEEMIQLAYKMGRTNQFLKDT</sequence>
<protein>
    <submittedName>
        <fullName evidence="5">Inhibitor of the KinA pathway to sporulation, predicted exonuclease</fullName>
    </submittedName>
</protein>
<evidence type="ECO:0000256" key="3">
    <source>
        <dbReference type="ARBA" id="ARBA00022839"/>
    </source>
</evidence>
<dbReference type="RefSeq" id="WP_092331022.1">
    <property type="nucleotide sequence ID" value="NZ_FNCP01000004.1"/>
</dbReference>
<reference evidence="6" key="1">
    <citation type="submission" date="2016-10" db="EMBL/GenBank/DDBJ databases">
        <authorList>
            <person name="Varghese N."/>
            <person name="Submissions S."/>
        </authorList>
    </citation>
    <scope>NUCLEOTIDE SEQUENCE [LARGE SCALE GENOMIC DNA]</scope>
    <source>
        <strain evidence="6">DSM 8344</strain>
    </source>
</reference>
<dbReference type="InterPro" id="IPR047201">
    <property type="entry name" value="ERI-1_3'hExo-like"/>
</dbReference>
<accession>A0A1G7VU46</accession>
<proteinExistence type="predicted"/>
<dbReference type="PANTHER" id="PTHR23044">
    <property type="entry name" value="3'-5' EXONUCLEASE ERI1-RELATED"/>
    <property type="match status" value="1"/>
</dbReference>
<keyword evidence="1" id="KW-0540">Nuclease</keyword>
<dbReference type="InterPro" id="IPR051274">
    <property type="entry name" value="3-5_Exoribonuclease"/>
</dbReference>
<dbReference type="SMART" id="SM00479">
    <property type="entry name" value="EXOIII"/>
    <property type="match status" value="1"/>
</dbReference>
<evidence type="ECO:0000256" key="2">
    <source>
        <dbReference type="ARBA" id="ARBA00022801"/>
    </source>
</evidence>
<dbReference type="InterPro" id="IPR012337">
    <property type="entry name" value="RNaseH-like_sf"/>
</dbReference>
<keyword evidence="3 5" id="KW-0269">Exonuclease</keyword>
<dbReference type="GO" id="GO:0000175">
    <property type="term" value="F:3'-5'-RNA exonuclease activity"/>
    <property type="evidence" value="ECO:0007669"/>
    <property type="project" value="InterPro"/>
</dbReference>
<dbReference type="InterPro" id="IPR036397">
    <property type="entry name" value="RNaseH_sf"/>
</dbReference>
<evidence type="ECO:0000313" key="5">
    <source>
        <dbReference type="EMBL" id="SDG63101.1"/>
    </source>
</evidence>